<dbReference type="EMBL" id="CP089277">
    <property type="protein sequence ID" value="USP78185.1"/>
    <property type="molecule type" value="Genomic_DNA"/>
</dbReference>
<evidence type="ECO:0000313" key="2">
    <source>
        <dbReference type="EMBL" id="USP78185.1"/>
    </source>
</evidence>
<accession>A0A9Q8ZAJ2</accession>
<gene>
    <name evidence="2" type="ORF">yc1106_05459</name>
</gene>
<dbReference type="OrthoDB" id="3945906at2759"/>
<keyword evidence="1" id="KW-0175">Coiled coil</keyword>
<reference evidence="2" key="1">
    <citation type="submission" date="2021-12" db="EMBL/GenBank/DDBJ databases">
        <title>Curvularia clavata genome.</title>
        <authorList>
            <person name="Cao Y."/>
        </authorList>
    </citation>
    <scope>NUCLEOTIDE SEQUENCE</scope>
    <source>
        <strain evidence="2">Yc1106</strain>
    </source>
</reference>
<evidence type="ECO:0000313" key="3">
    <source>
        <dbReference type="Proteomes" id="UP001056012"/>
    </source>
</evidence>
<proteinExistence type="predicted"/>
<sequence>MASAHPYAGPMSLENSKHATPITKKASLVSSMASQSMIASPRTETALTTNCPTTQMTSQRNSDTQLAISHGMALKEEVDKHATRFSVAASTAVTNTRRLLELIREALPDSTRAHADAMSKELEQLYVAVNDAKAALPIFLEKQRNNISLYHTSMMNRMVQDTQHELNIQHNKTNLQHSLILEHQEAFSMYKEQTDTKLKDLVALNERVSRLTLEKGNLRTEVDKYAQLLEEERSVKEGGLAKVGALQNEIEMLKDSNKQLLVEIDTLRKTKDDRSDEARGVEQETERRFAAELKSLNDKLAEQTEKMTALQTMVANLEDSERIAKLEAENAKMENKALGEKSDVQAAEHAKLFKQLNEHIKEINDLQANAALLQRQKAELQHRVDKLADVETQLAQLTKANSGLSENVSSLTSELNATRDEATKAKTEREALLKRVESLSKDTEHVDPDASRLVGEQAQKIASLEVLVQEWTDLAKRSYQEYKEILPLSKQAEQFREDLVQKEEAIKDLQEKLALAKGSQSGDEAHYWRTKYENLLESYSK</sequence>
<feature type="coiled-coil region" evidence="1">
    <location>
        <begin position="201"/>
        <end position="442"/>
    </location>
</feature>
<evidence type="ECO:0000256" key="1">
    <source>
        <dbReference type="SAM" id="Coils"/>
    </source>
</evidence>
<dbReference type="Proteomes" id="UP001056012">
    <property type="component" value="Chromosome 4"/>
</dbReference>
<dbReference type="VEuPathDB" id="FungiDB:yc1106_05459"/>
<dbReference type="AlphaFoldDB" id="A0A9Q8ZAJ2"/>
<protein>
    <submittedName>
        <fullName evidence="2">Uncharacterized protein</fullName>
    </submittedName>
</protein>
<organism evidence="2 3">
    <name type="scientific">Curvularia clavata</name>
    <dbReference type="NCBI Taxonomy" id="95742"/>
    <lineage>
        <taxon>Eukaryota</taxon>
        <taxon>Fungi</taxon>
        <taxon>Dikarya</taxon>
        <taxon>Ascomycota</taxon>
        <taxon>Pezizomycotina</taxon>
        <taxon>Dothideomycetes</taxon>
        <taxon>Pleosporomycetidae</taxon>
        <taxon>Pleosporales</taxon>
        <taxon>Pleosporineae</taxon>
        <taxon>Pleosporaceae</taxon>
        <taxon>Curvularia</taxon>
    </lineage>
</organism>
<keyword evidence="3" id="KW-1185">Reference proteome</keyword>
<name>A0A9Q8ZAJ2_CURCL</name>
<feature type="coiled-coil region" evidence="1">
    <location>
        <begin position="492"/>
        <end position="519"/>
    </location>
</feature>